<dbReference type="Pfam" id="PF02518">
    <property type="entry name" value="HATPase_c"/>
    <property type="match status" value="1"/>
</dbReference>
<dbReference type="InterPro" id="IPR036890">
    <property type="entry name" value="HATPase_C_sf"/>
</dbReference>
<dbReference type="InterPro" id="IPR001789">
    <property type="entry name" value="Sig_transdc_resp-reg_receiver"/>
</dbReference>
<feature type="domain" description="PAC" evidence="10">
    <location>
        <begin position="339"/>
        <end position="393"/>
    </location>
</feature>
<evidence type="ECO:0000313" key="12">
    <source>
        <dbReference type="Proteomes" id="UP001336250"/>
    </source>
</evidence>
<dbReference type="PANTHER" id="PTHR43047:SF72">
    <property type="entry name" value="OSMOSENSING HISTIDINE PROTEIN KINASE SLN1"/>
    <property type="match status" value="1"/>
</dbReference>
<dbReference type="Pfam" id="PF00512">
    <property type="entry name" value="HisKA"/>
    <property type="match status" value="1"/>
</dbReference>
<evidence type="ECO:0000259" key="10">
    <source>
        <dbReference type="PROSITE" id="PS50113"/>
    </source>
</evidence>
<dbReference type="PROSITE" id="PS50109">
    <property type="entry name" value="HIS_KIN"/>
    <property type="match status" value="1"/>
</dbReference>
<evidence type="ECO:0000259" key="8">
    <source>
        <dbReference type="PROSITE" id="PS50109"/>
    </source>
</evidence>
<feature type="domain" description="PAC" evidence="10">
    <location>
        <begin position="214"/>
        <end position="265"/>
    </location>
</feature>
<feature type="domain" description="Histidine kinase" evidence="8">
    <location>
        <begin position="410"/>
        <end position="628"/>
    </location>
</feature>
<dbReference type="Gene3D" id="3.30.565.10">
    <property type="entry name" value="Histidine kinase-like ATPase, C-terminal domain"/>
    <property type="match status" value="1"/>
</dbReference>
<dbReference type="RefSeq" id="WP_332292889.1">
    <property type="nucleotide sequence ID" value="NZ_JAZIBG010000054.1"/>
</dbReference>
<dbReference type="AlphaFoldDB" id="A0AAW9QB80"/>
<dbReference type="SUPFAM" id="SSF47384">
    <property type="entry name" value="Homodimeric domain of signal transducing histidine kinase"/>
    <property type="match status" value="1"/>
</dbReference>
<evidence type="ECO:0000256" key="7">
    <source>
        <dbReference type="SAM" id="Coils"/>
    </source>
</evidence>
<dbReference type="NCBIfam" id="TIGR00229">
    <property type="entry name" value="sensory_box"/>
    <property type="match status" value="1"/>
</dbReference>
<dbReference type="CDD" id="cd00075">
    <property type="entry name" value="HATPase"/>
    <property type="match status" value="1"/>
</dbReference>
<dbReference type="InterPro" id="IPR005467">
    <property type="entry name" value="His_kinase_dom"/>
</dbReference>
<dbReference type="Gene3D" id="3.40.50.2300">
    <property type="match status" value="1"/>
</dbReference>
<evidence type="ECO:0000256" key="4">
    <source>
        <dbReference type="ARBA" id="ARBA00022679"/>
    </source>
</evidence>
<evidence type="ECO:0000256" key="3">
    <source>
        <dbReference type="ARBA" id="ARBA00022553"/>
    </source>
</evidence>
<dbReference type="Pfam" id="PF08447">
    <property type="entry name" value="PAS_3"/>
    <property type="match status" value="1"/>
</dbReference>
<keyword evidence="4" id="KW-0808">Transferase</keyword>
<dbReference type="InterPro" id="IPR003661">
    <property type="entry name" value="HisK_dim/P_dom"/>
</dbReference>
<evidence type="ECO:0000256" key="1">
    <source>
        <dbReference type="ARBA" id="ARBA00000085"/>
    </source>
</evidence>
<accession>A0AAW9QB80</accession>
<keyword evidence="12" id="KW-1185">Reference proteome</keyword>
<dbReference type="PRINTS" id="PR00344">
    <property type="entry name" value="BCTRLSENSOR"/>
</dbReference>
<reference evidence="11 12" key="1">
    <citation type="submission" date="2024-02" db="EMBL/GenBank/DDBJ databases">
        <title>Genome sequence of Aquincola sp. MAHUQ-54.</title>
        <authorList>
            <person name="Huq M.A."/>
        </authorList>
    </citation>
    <scope>NUCLEOTIDE SEQUENCE [LARGE SCALE GENOMIC DNA]</scope>
    <source>
        <strain evidence="11 12">MAHUQ-54</strain>
    </source>
</reference>
<dbReference type="InterPro" id="IPR001610">
    <property type="entry name" value="PAC"/>
</dbReference>
<dbReference type="SUPFAM" id="SSF52172">
    <property type="entry name" value="CheY-like"/>
    <property type="match status" value="1"/>
</dbReference>
<dbReference type="GO" id="GO:0009927">
    <property type="term" value="F:histidine phosphotransfer kinase activity"/>
    <property type="evidence" value="ECO:0007669"/>
    <property type="project" value="TreeGrafter"/>
</dbReference>
<evidence type="ECO:0000313" key="11">
    <source>
        <dbReference type="EMBL" id="MEF7617188.1"/>
    </source>
</evidence>
<dbReference type="SMART" id="SM00388">
    <property type="entry name" value="HisKA"/>
    <property type="match status" value="1"/>
</dbReference>
<evidence type="ECO:0000256" key="5">
    <source>
        <dbReference type="ARBA" id="ARBA00022777"/>
    </source>
</evidence>
<evidence type="ECO:0000259" key="9">
    <source>
        <dbReference type="PROSITE" id="PS50110"/>
    </source>
</evidence>
<keyword evidence="3 6" id="KW-0597">Phosphoprotein</keyword>
<dbReference type="CDD" id="cd00130">
    <property type="entry name" value="PAS"/>
    <property type="match status" value="1"/>
</dbReference>
<dbReference type="InterPro" id="IPR013655">
    <property type="entry name" value="PAS_fold_3"/>
</dbReference>
<dbReference type="InterPro" id="IPR035965">
    <property type="entry name" value="PAS-like_dom_sf"/>
</dbReference>
<protein>
    <recommendedName>
        <fullName evidence="2">histidine kinase</fullName>
        <ecNumber evidence="2">2.7.13.3</ecNumber>
    </recommendedName>
</protein>
<keyword evidence="7" id="KW-0175">Coiled coil</keyword>
<dbReference type="PANTHER" id="PTHR43047">
    <property type="entry name" value="TWO-COMPONENT HISTIDINE PROTEIN KINASE"/>
    <property type="match status" value="1"/>
</dbReference>
<dbReference type="InterPro" id="IPR011006">
    <property type="entry name" value="CheY-like_superfamily"/>
</dbReference>
<dbReference type="GO" id="GO:0005524">
    <property type="term" value="F:ATP binding"/>
    <property type="evidence" value="ECO:0007669"/>
    <property type="project" value="UniProtKB-KW"/>
</dbReference>
<dbReference type="SMART" id="SM00448">
    <property type="entry name" value="REC"/>
    <property type="match status" value="1"/>
</dbReference>
<dbReference type="Gene3D" id="1.10.287.130">
    <property type="match status" value="1"/>
</dbReference>
<dbReference type="GO" id="GO:0005886">
    <property type="term" value="C:plasma membrane"/>
    <property type="evidence" value="ECO:0007669"/>
    <property type="project" value="TreeGrafter"/>
</dbReference>
<dbReference type="EMBL" id="JAZIBG010000054">
    <property type="protein sequence ID" value="MEF7617188.1"/>
    <property type="molecule type" value="Genomic_DNA"/>
</dbReference>
<gene>
    <name evidence="11" type="ORF">V4F39_24960</name>
</gene>
<proteinExistence type="predicted"/>
<dbReference type="GO" id="GO:0000155">
    <property type="term" value="F:phosphorelay sensor kinase activity"/>
    <property type="evidence" value="ECO:0007669"/>
    <property type="project" value="InterPro"/>
</dbReference>
<sequence length="765" mass="84858">MTFAASNAGERDSARLADFARASGDVLWECDASWCYTWLAGPVESLGGEDDAALIGQVLADGLLLDHTGDPLGEERLHAWLARPEAFSDALTELRTPRGRVIVSRSAVPLFDEGHRHIGWRGTARDVSVRVALARSERERDEQLRKMTLLLPGVLYQYLEHGDDGGRFPEDPERLGQLCGAQAQAMQGSVRVVREDISELRASYLRARHTRSPWHVQFRVLDSQDEERWLESRAMPERHPDGGWLWHGFVSDISERKRVELALRASEERWLLAAEATATGLAQMNCRDGTLLLDRMACQNHGLPWPHPPLTVDSWLAQIHEDDRGLARAALQRAQSDGQRMEARFRFRLPDGGWRWLEIFARAQLGSDGQPLALVGTCRDVTAQQEAVQMQQAKEEAERANRAKSELLSRVSHELRTPLNGILGFAQLMGLDRDQPLGVAQRRRLEGVEQAGRHLLALVNDVLDLTRLERGEFGLRLQSVDIVRSLGAALGLVKPLLSVHAVQLPATLPAGPCWVQADPRGLQQVLVNLLSNAIKYNRAGGRVRFDLQSHSQQVVLTIEDEGPGLTEDEQRQLFQPFNRLGAERQRIEGSGLGLVIAGELVRTMNGALSVTSRTGIGSRFSVALAKATMVGELAGAAAEPAPYRVVYIEDEPLNALLMQEVFRAQRGWQLVVARNGAEGLDRARTMLPDMVLVDMNLPDMNGLQIIGELRRDARTAGLRCVALSADAMPEQIDAARQAGFDDYWTKPIDVARMLQIVEEAIHARP</sequence>
<dbReference type="CDD" id="cd00082">
    <property type="entry name" value="HisKA"/>
    <property type="match status" value="1"/>
</dbReference>
<dbReference type="SUPFAM" id="SSF55874">
    <property type="entry name" value="ATPase domain of HSP90 chaperone/DNA topoisomerase II/histidine kinase"/>
    <property type="match status" value="1"/>
</dbReference>
<dbReference type="InterPro" id="IPR003594">
    <property type="entry name" value="HATPase_dom"/>
</dbReference>
<comment type="catalytic activity">
    <reaction evidence="1">
        <text>ATP + protein L-histidine = ADP + protein N-phospho-L-histidine.</text>
        <dbReference type="EC" id="2.7.13.3"/>
    </reaction>
</comment>
<dbReference type="Pfam" id="PF00072">
    <property type="entry name" value="Response_reg"/>
    <property type="match status" value="1"/>
</dbReference>
<keyword evidence="11" id="KW-0547">Nucleotide-binding</keyword>
<keyword evidence="11" id="KW-0067">ATP-binding</keyword>
<dbReference type="PROSITE" id="PS50110">
    <property type="entry name" value="RESPONSE_REGULATORY"/>
    <property type="match status" value="1"/>
</dbReference>
<dbReference type="EC" id="2.7.13.3" evidence="2"/>
<evidence type="ECO:0000256" key="6">
    <source>
        <dbReference type="PROSITE-ProRule" id="PRU00169"/>
    </source>
</evidence>
<dbReference type="Proteomes" id="UP001336250">
    <property type="component" value="Unassembled WGS sequence"/>
</dbReference>
<organism evidence="11 12">
    <name type="scientific">Aquincola agrisoli</name>
    <dbReference type="NCBI Taxonomy" id="3119538"/>
    <lineage>
        <taxon>Bacteria</taxon>
        <taxon>Pseudomonadati</taxon>
        <taxon>Pseudomonadota</taxon>
        <taxon>Betaproteobacteria</taxon>
        <taxon>Burkholderiales</taxon>
        <taxon>Sphaerotilaceae</taxon>
        <taxon>Aquincola</taxon>
    </lineage>
</organism>
<dbReference type="PROSITE" id="PS50113">
    <property type="entry name" value="PAC"/>
    <property type="match status" value="2"/>
</dbReference>
<dbReference type="SMART" id="SM00387">
    <property type="entry name" value="HATPase_c"/>
    <property type="match status" value="1"/>
</dbReference>
<dbReference type="SMART" id="SM00086">
    <property type="entry name" value="PAC"/>
    <property type="match status" value="3"/>
</dbReference>
<dbReference type="Gene3D" id="3.30.450.20">
    <property type="entry name" value="PAS domain"/>
    <property type="match status" value="3"/>
</dbReference>
<dbReference type="InterPro" id="IPR000700">
    <property type="entry name" value="PAS-assoc_C"/>
</dbReference>
<dbReference type="InterPro" id="IPR000014">
    <property type="entry name" value="PAS"/>
</dbReference>
<dbReference type="InterPro" id="IPR004358">
    <property type="entry name" value="Sig_transdc_His_kin-like_C"/>
</dbReference>
<feature type="domain" description="Response regulatory" evidence="9">
    <location>
        <begin position="644"/>
        <end position="761"/>
    </location>
</feature>
<dbReference type="SUPFAM" id="SSF55785">
    <property type="entry name" value="PYP-like sensor domain (PAS domain)"/>
    <property type="match status" value="3"/>
</dbReference>
<feature type="coiled-coil region" evidence="7">
    <location>
        <begin position="383"/>
        <end position="410"/>
    </location>
</feature>
<name>A0AAW9QB80_9BURK</name>
<evidence type="ECO:0000256" key="2">
    <source>
        <dbReference type="ARBA" id="ARBA00012438"/>
    </source>
</evidence>
<comment type="caution">
    <text evidence="11">The sequence shown here is derived from an EMBL/GenBank/DDBJ whole genome shotgun (WGS) entry which is preliminary data.</text>
</comment>
<keyword evidence="5" id="KW-0418">Kinase</keyword>
<dbReference type="InterPro" id="IPR036097">
    <property type="entry name" value="HisK_dim/P_sf"/>
</dbReference>
<feature type="modified residue" description="4-aspartylphosphate" evidence="6">
    <location>
        <position position="694"/>
    </location>
</feature>